<keyword evidence="3" id="KW-1185">Reference proteome</keyword>
<dbReference type="GO" id="GO:0005737">
    <property type="term" value="C:cytoplasm"/>
    <property type="evidence" value="ECO:0007669"/>
    <property type="project" value="TreeGrafter"/>
</dbReference>
<dbReference type="PANTHER" id="PTHR11188">
    <property type="entry name" value="ARRESTIN DOMAIN CONTAINING PROTEIN"/>
    <property type="match status" value="1"/>
</dbReference>
<dbReference type="InterPro" id="IPR011021">
    <property type="entry name" value="Arrestin-like_N"/>
</dbReference>
<comment type="similarity">
    <text evidence="1">Belongs to the arrestin family.</text>
</comment>
<dbReference type="AlphaFoldDB" id="A0A0N4Z9Z1"/>
<dbReference type="InterPro" id="IPR014756">
    <property type="entry name" value="Ig_E-set"/>
</dbReference>
<dbReference type="Pfam" id="PF02752">
    <property type="entry name" value="Arrestin_C"/>
    <property type="match status" value="1"/>
</dbReference>
<dbReference type="WBParaSite" id="PTRK_0000419900.1">
    <property type="protein sequence ID" value="PTRK_0000419900.1"/>
    <property type="gene ID" value="PTRK_0000419900"/>
</dbReference>
<dbReference type="Pfam" id="PF00339">
    <property type="entry name" value="Arrestin_N"/>
    <property type="match status" value="1"/>
</dbReference>
<dbReference type="PANTHER" id="PTHR11188:SF176">
    <property type="entry name" value="ARRESTIN DOMAIN-CONTAINING PROTEIN 1"/>
    <property type="match status" value="1"/>
</dbReference>
<dbReference type="GO" id="GO:0015031">
    <property type="term" value="P:protein transport"/>
    <property type="evidence" value="ECO:0007669"/>
    <property type="project" value="TreeGrafter"/>
</dbReference>
<dbReference type="InterPro" id="IPR011022">
    <property type="entry name" value="Arrestin_C-like"/>
</dbReference>
<name>A0A0N4Z9Z1_PARTI</name>
<dbReference type="SMART" id="SM01017">
    <property type="entry name" value="Arrestin_C"/>
    <property type="match status" value="1"/>
</dbReference>
<dbReference type="SUPFAM" id="SSF81296">
    <property type="entry name" value="E set domains"/>
    <property type="match status" value="2"/>
</dbReference>
<evidence type="ECO:0000256" key="1">
    <source>
        <dbReference type="ARBA" id="ARBA00005298"/>
    </source>
</evidence>
<dbReference type="Proteomes" id="UP000038045">
    <property type="component" value="Unplaced"/>
</dbReference>
<dbReference type="Gene3D" id="2.60.40.640">
    <property type="match status" value="2"/>
</dbReference>
<protein>
    <submittedName>
        <fullName evidence="4">Arrestin_C domain-containing protein</fullName>
    </submittedName>
</protein>
<evidence type="ECO:0000259" key="2">
    <source>
        <dbReference type="SMART" id="SM01017"/>
    </source>
</evidence>
<dbReference type="InterPro" id="IPR014752">
    <property type="entry name" value="Arrestin-like_C"/>
</dbReference>
<dbReference type="STRING" id="131310.A0A0N4Z9Z1"/>
<feature type="domain" description="Arrestin C-terminal-like" evidence="2">
    <location>
        <begin position="188"/>
        <end position="320"/>
    </location>
</feature>
<evidence type="ECO:0000313" key="3">
    <source>
        <dbReference type="Proteomes" id="UP000038045"/>
    </source>
</evidence>
<accession>A0A0N4Z9Z1</accession>
<reference evidence="4" key="1">
    <citation type="submission" date="2017-02" db="UniProtKB">
        <authorList>
            <consortium name="WormBaseParasite"/>
        </authorList>
    </citation>
    <scope>IDENTIFICATION</scope>
</reference>
<organism evidence="3 4">
    <name type="scientific">Parastrongyloides trichosuri</name>
    <name type="common">Possum-specific nematode worm</name>
    <dbReference type="NCBI Taxonomy" id="131310"/>
    <lineage>
        <taxon>Eukaryota</taxon>
        <taxon>Metazoa</taxon>
        <taxon>Ecdysozoa</taxon>
        <taxon>Nematoda</taxon>
        <taxon>Chromadorea</taxon>
        <taxon>Rhabditida</taxon>
        <taxon>Tylenchina</taxon>
        <taxon>Panagrolaimomorpha</taxon>
        <taxon>Strongyloidoidea</taxon>
        <taxon>Strongyloididae</taxon>
        <taxon>Parastrongyloides</taxon>
    </lineage>
</organism>
<evidence type="ECO:0000313" key="4">
    <source>
        <dbReference type="WBParaSite" id="PTRK_0000419900.1"/>
    </source>
</evidence>
<dbReference type="InterPro" id="IPR050357">
    <property type="entry name" value="Arrestin_domain-protein"/>
</dbReference>
<proteinExistence type="inferred from homology"/>
<sequence length="467" mass="52581">MVKLDRFEIVFDNPENAYFAGQEVSGKVIIESPEDKKVNEILLEIKGRAKTYWCKGSGKNRKHCGQSEPYFCEQFNTKYTHKFSITAGKNKHEKERILPKGTHEVPFQYTLSKSLPTSFEGSYGYVRYTCRAICERPWDFDICTKKIFTVIGIEDMNDDSKLTTPMTCNDTCISNTSSLTKIFCINKSPQYVLLEMAADRLGFTPGETLYLKGKVENKGNSSLKHINLSMIQDVVYKAKNFSGAEFEKKESKVIFKKNIGEIKGHSTLDLSKTSASEITFLSLPPTLSSCSLIIITYKIVLSISSQSSIYIPITIGTIPLLSELVTKTMKNGRKTRQINNSSKNYHKKSDVKVTVTDECGITIKTTPTPSRSTEHSEVEDNDNLQMNEDGASKNLLMANGHDGGTSTTIKKRVRMASSILSEIYPQLPPPFYKESFFGAVNVIDEKEEGYFGDKLFTPKYPVYFDDE</sequence>